<dbReference type="PANTHER" id="PTHR38340">
    <property type="entry name" value="S-LAYER PROTEIN"/>
    <property type="match status" value="1"/>
</dbReference>
<gene>
    <name evidence="3" type="ORF">D3874_14970</name>
</gene>
<dbReference type="PRINTS" id="PR00313">
    <property type="entry name" value="CABNDNGRPT"/>
</dbReference>
<evidence type="ECO:0000313" key="3">
    <source>
        <dbReference type="EMBL" id="RJF88157.1"/>
    </source>
</evidence>
<dbReference type="Proteomes" id="UP000284605">
    <property type="component" value="Unassembled WGS sequence"/>
</dbReference>
<dbReference type="AlphaFoldDB" id="A0A418WDQ0"/>
<dbReference type="Pfam" id="PF00353">
    <property type="entry name" value="HemolysinCabind"/>
    <property type="match status" value="9"/>
</dbReference>
<organism evidence="3 4">
    <name type="scientific">Oleomonas cavernae</name>
    <dbReference type="NCBI Taxonomy" id="2320859"/>
    <lineage>
        <taxon>Bacteria</taxon>
        <taxon>Pseudomonadati</taxon>
        <taxon>Pseudomonadota</taxon>
        <taxon>Alphaproteobacteria</taxon>
        <taxon>Acetobacterales</taxon>
        <taxon>Acetobacteraceae</taxon>
        <taxon>Oleomonas</taxon>
    </lineage>
</organism>
<dbReference type="OrthoDB" id="2375382at2"/>
<protein>
    <submittedName>
        <fullName evidence="3">Calcium-binding protein</fullName>
    </submittedName>
</protein>
<evidence type="ECO:0000256" key="2">
    <source>
        <dbReference type="ARBA" id="ARBA00022525"/>
    </source>
</evidence>
<dbReference type="GO" id="GO:0005509">
    <property type="term" value="F:calcium ion binding"/>
    <property type="evidence" value="ECO:0007669"/>
    <property type="project" value="InterPro"/>
</dbReference>
<reference evidence="3 4" key="1">
    <citation type="submission" date="2018-09" db="EMBL/GenBank/DDBJ databases">
        <authorList>
            <person name="Zhu H."/>
        </authorList>
    </citation>
    <scope>NUCLEOTIDE SEQUENCE [LARGE SCALE GENOMIC DNA]</scope>
    <source>
        <strain evidence="3 4">K1W22B-8</strain>
    </source>
</reference>
<dbReference type="SUPFAM" id="SSF51120">
    <property type="entry name" value="beta-Roll"/>
    <property type="match status" value="5"/>
</dbReference>
<evidence type="ECO:0000256" key="1">
    <source>
        <dbReference type="ARBA" id="ARBA00004613"/>
    </source>
</evidence>
<dbReference type="InterPro" id="IPR050557">
    <property type="entry name" value="RTX_toxin/Mannuronan_C5-epim"/>
</dbReference>
<comment type="caution">
    <text evidence="3">The sequence shown here is derived from an EMBL/GenBank/DDBJ whole genome shotgun (WGS) entry which is preliminary data.</text>
</comment>
<dbReference type="RefSeq" id="WP_119778793.1">
    <property type="nucleotide sequence ID" value="NZ_QYUK01000011.1"/>
</dbReference>
<accession>A0A418WDQ0</accession>
<dbReference type="InterPro" id="IPR018511">
    <property type="entry name" value="Hemolysin-typ_Ca-bd_CS"/>
</dbReference>
<keyword evidence="4" id="KW-1185">Reference proteome</keyword>
<dbReference type="InterPro" id="IPR011049">
    <property type="entry name" value="Serralysin-like_metalloprot_C"/>
</dbReference>
<dbReference type="Gene3D" id="2.150.10.10">
    <property type="entry name" value="Serralysin-like metalloprotease, C-terminal"/>
    <property type="match status" value="8"/>
</dbReference>
<dbReference type="GO" id="GO:0005576">
    <property type="term" value="C:extracellular region"/>
    <property type="evidence" value="ECO:0007669"/>
    <property type="project" value="UniProtKB-SubCell"/>
</dbReference>
<dbReference type="EMBL" id="QYUK01000011">
    <property type="protein sequence ID" value="RJF88157.1"/>
    <property type="molecule type" value="Genomic_DNA"/>
</dbReference>
<comment type="subcellular location">
    <subcellularLocation>
        <location evidence="1">Secreted</location>
    </subcellularLocation>
</comment>
<dbReference type="PANTHER" id="PTHR38340:SF1">
    <property type="entry name" value="S-LAYER PROTEIN"/>
    <property type="match status" value="1"/>
</dbReference>
<evidence type="ECO:0000313" key="4">
    <source>
        <dbReference type="Proteomes" id="UP000284605"/>
    </source>
</evidence>
<dbReference type="InterPro" id="IPR001343">
    <property type="entry name" value="Hemolysn_Ca-bd"/>
</dbReference>
<keyword evidence="2" id="KW-0964">Secreted</keyword>
<sequence length="735" mass="73631">MAKIFGTDGDDIRSGTSVGDTMYGGPDTNVFGDEAGNDSLSGAGGDDFIHGIGGDDLLDGGANNDRLYGGLGDDVVYGGDGNDIVNGGRGANGVADFYVNDGRDYLNGGDGDDIVVGRNGDDILDGGPGNDAIYGGDQGTDTSGNEFGRNDLVTYAWAPSAVFVDLALTDWQNTGGGGIDLLISIEKAVGSAFGDILKSGSSPSRNGYVEGLGGDDVLIGGSGDDVLDGGAGADTLWGEGGGADTFILLDVHPTGPGGSYVYDTVIETAGSTHRDVVQIARVEGSAVSSYVLPANIEDGKDVGTGAFDLTGNGLGNRLTGGQGVNLLTGGLGNDTIEGGLAKDVLIGGVGDDTYVLRDVNPIDPLINRFVYDAVVENPGEGFDEVIIFRAGGVSAYTLAAGVEMGDYRGSGNFNLRGNDLDNRLLGNLNVDTLEGGAGNDWLLGYSDSDILIGGAGNDHLDGGGNASGGGDTASYADATSGITVGLGIATAQDTGGAGVDTLIGIENLTGSSFGDVLSGDAAANRFDGGAGIDLVSYAGGGSGAVVYLDGSGTNDRDALGDSFAGIENLIGSALRSDRLVGDSADNVLTGLGGADRLDGGGGRDKLDGGEGDDVLLGRTGADQLTGAAGADIFAIVDKLPAAGEHDRVMDFQSGIDLLQVDASQFGWGLVAGGPVDLVMGSTPDPSGHTDGVFLYDTDDGYLRYDMDGSGASSAVLLWVLQGAPVISVTDFLIVA</sequence>
<name>A0A418WDQ0_9PROT</name>
<proteinExistence type="predicted"/>
<dbReference type="PROSITE" id="PS00330">
    <property type="entry name" value="HEMOLYSIN_CALCIUM"/>
    <property type="match status" value="3"/>
</dbReference>